<dbReference type="FunFam" id="1.25.40.10:FF:000158">
    <property type="entry name" value="pentatricopeptide repeat-containing protein At2g33680"/>
    <property type="match status" value="1"/>
</dbReference>
<dbReference type="GO" id="GO:0003723">
    <property type="term" value="F:RNA binding"/>
    <property type="evidence" value="ECO:0007669"/>
    <property type="project" value="InterPro"/>
</dbReference>
<dbReference type="InterPro" id="IPR002885">
    <property type="entry name" value="PPR_rpt"/>
</dbReference>
<dbReference type="AlphaFoldDB" id="D8QWS0"/>
<name>D8QWS0_SELML</name>
<keyword evidence="4" id="KW-1185">Reference proteome</keyword>
<dbReference type="Pfam" id="PF01535">
    <property type="entry name" value="PPR"/>
    <property type="match status" value="5"/>
</dbReference>
<evidence type="ECO:0000313" key="4">
    <source>
        <dbReference type="Proteomes" id="UP000001514"/>
    </source>
</evidence>
<protein>
    <recommendedName>
        <fullName evidence="5">Pentacotripeptide-repeat region of PRORP domain-containing protein</fullName>
    </recommendedName>
</protein>
<dbReference type="InterPro" id="IPR046960">
    <property type="entry name" value="PPR_At4g14850-like_plant"/>
</dbReference>
<dbReference type="Gene3D" id="1.25.40.10">
    <property type="entry name" value="Tetratricopeptide repeat domain"/>
    <property type="match status" value="3"/>
</dbReference>
<dbReference type="InParanoid" id="D8QWS0"/>
<dbReference type="PANTHER" id="PTHR47926">
    <property type="entry name" value="PENTATRICOPEPTIDE REPEAT-CONTAINING PROTEIN"/>
    <property type="match status" value="1"/>
</dbReference>
<dbReference type="Proteomes" id="UP000001514">
    <property type="component" value="Unassembled WGS sequence"/>
</dbReference>
<reference evidence="3 4" key="1">
    <citation type="journal article" date="2011" name="Science">
        <title>The Selaginella genome identifies genetic changes associated with the evolution of vascular plants.</title>
        <authorList>
            <person name="Banks J.A."/>
            <person name="Nishiyama T."/>
            <person name="Hasebe M."/>
            <person name="Bowman J.L."/>
            <person name="Gribskov M."/>
            <person name="dePamphilis C."/>
            <person name="Albert V.A."/>
            <person name="Aono N."/>
            <person name="Aoyama T."/>
            <person name="Ambrose B.A."/>
            <person name="Ashton N.W."/>
            <person name="Axtell M.J."/>
            <person name="Barker E."/>
            <person name="Barker M.S."/>
            <person name="Bennetzen J.L."/>
            <person name="Bonawitz N.D."/>
            <person name="Chapple C."/>
            <person name="Cheng C."/>
            <person name="Correa L.G."/>
            <person name="Dacre M."/>
            <person name="DeBarry J."/>
            <person name="Dreyer I."/>
            <person name="Elias M."/>
            <person name="Engstrom E.M."/>
            <person name="Estelle M."/>
            <person name="Feng L."/>
            <person name="Finet C."/>
            <person name="Floyd S.K."/>
            <person name="Frommer W.B."/>
            <person name="Fujita T."/>
            <person name="Gramzow L."/>
            <person name="Gutensohn M."/>
            <person name="Harholt J."/>
            <person name="Hattori M."/>
            <person name="Heyl A."/>
            <person name="Hirai T."/>
            <person name="Hiwatashi Y."/>
            <person name="Ishikawa M."/>
            <person name="Iwata M."/>
            <person name="Karol K.G."/>
            <person name="Koehler B."/>
            <person name="Kolukisaoglu U."/>
            <person name="Kubo M."/>
            <person name="Kurata T."/>
            <person name="Lalonde S."/>
            <person name="Li K."/>
            <person name="Li Y."/>
            <person name="Litt A."/>
            <person name="Lyons E."/>
            <person name="Manning G."/>
            <person name="Maruyama T."/>
            <person name="Michael T.P."/>
            <person name="Mikami K."/>
            <person name="Miyazaki S."/>
            <person name="Morinaga S."/>
            <person name="Murata T."/>
            <person name="Mueller-Roeber B."/>
            <person name="Nelson D.R."/>
            <person name="Obara M."/>
            <person name="Oguri Y."/>
            <person name="Olmstead R.G."/>
            <person name="Onodera N."/>
            <person name="Petersen B.L."/>
            <person name="Pils B."/>
            <person name="Prigge M."/>
            <person name="Rensing S.A."/>
            <person name="Riano-Pachon D.M."/>
            <person name="Roberts A.W."/>
            <person name="Sato Y."/>
            <person name="Scheller H.V."/>
            <person name="Schulz B."/>
            <person name="Schulz C."/>
            <person name="Shakirov E.V."/>
            <person name="Shibagaki N."/>
            <person name="Shinohara N."/>
            <person name="Shippen D.E."/>
            <person name="Soerensen I."/>
            <person name="Sotooka R."/>
            <person name="Sugimoto N."/>
            <person name="Sugita M."/>
            <person name="Sumikawa N."/>
            <person name="Tanurdzic M."/>
            <person name="Theissen G."/>
            <person name="Ulvskov P."/>
            <person name="Wakazuki S."/>
            <person name="Weng J.K."/>
            <person name="Willats W.W."/>
            <person name="Wipf D."/>
            <person name="Wolf P.G."/>
            <person name="Yang L."/>
            <person name="Zimmer A.D."/>
            <person name="Zhu Q."/>
            <person name="Mitros T."/>
            <person name="Hellsten U."/>
            <person name="Loque D."/>
            <person name="Otillar R."/>
            <person name="Salamov A."/>
            <person name="Schmutz J."/>
            <person name="Shapiro H."/>
            <person name="Lindquist E."/>
            <person name="Lucas S."/>
            <person name="Rokhsar D."/>
            <person name="Grigoriev I.V."/>
        </authorList>
    </citation>
    <scope>NUCLEOTIDE SEQUENCE [LARGE SCALE GENOMIC DNA]</scope>
</reference>
<dbReference type="PANTHER" id="PTHR47926:SF533">
    <property type="entry name" value="DYW DOMAIN-CONTAINING PROTEIN"/>
    <property type="match status" value="1"/>
</dbReference>
<proteinExistence type="predicted"/>
<dbReference type="PROSITE" id="PS51375">
    <property type="entry name" value="PPR"/>
    <property type="match status" value="2"/>
</dbReference>
<feature type="repeat" description="PPR" evidence="2">
    <location>
        <begin position="25"/>
        <end position="59"/>
    </location>
</feature>
<evidence type="ECO:0000313" key="3">
    <source>
        <dbReference type="EMBL" id="EFJ35685.1"/>
    </source>
</evidence>
<dbReference type="NCBIfam" id="TIGR00756">
    <property type="entry name" value="PPR"/>
    <property type="match status" value="2"/>
</dbReference>
<evidence type="ECO:0000256" key="2">
    <source>
        <dbReference type="PROSITE-ProRule" id="PRU00708"/>
    </source>
</evidence>
<dbReference type="EMBL" id="GL377568">
    <property type="protein sequence ID" value="EFJ35685.1"/>
    <property type="molecule type" value="Genomic_DNA"/>
</dbReference>
<organism evidence="4">
    <name type="scientific">Selaginella moellendorffii</name>
    <name type="common">Spikemoss</name>
    <dbReference type="NCBI Taxonomy" id="88036"/>
    <lineage>
        <taxon>Eukaryota</taxon>
        <taxon>Viridiplantae</taxon>
        <taxon>Streptophyta</taxon>
        <taxon>Embryophyta</taxon>
        <taxon>Tracheophyta</taxon>
        <taxon>Lycopodiopsida</taxon>
        <taxon>Selaginellales</taxon>
        <taxon>Selaginellaceae</taxon>
        <taxon>Selaginella</taxon>
    </lineage>
</organism>
<dbReference type="GO" id="GO:0009451">
    <property type="term" value="P:RNA modification"/>
    <property type="evidence" value="ECO:0007669"/>
    <property type="project" value="InterPro"/>
</dbReference>
<sequence>MLGGYSDNGNLEKAREFFCSFQSNDPVGWTAMIHAYARNGHHEQALWLFLAMDLEGVRIDHIAILAALNSCASIPSLSVGRIIHEEIVEQKLDTDLSMRTAVLDMYAKCGKLEVARDLFFVHDLHRDAVSWNALIAAHAASGGALDTLWLFALMILDGISPIDSTFVSVLCACSHAGMVEVACHCFATIASDYDGIFLTPELYMIVIDVLARAGQLERAEELFHGMPFEPDAVSWRSVAGACRVQGEMIRVSLEQEHDDNPASYVVFSNLCVG</sequence>
<dbReference type="GO" id="GO:0048731">
    <property type="term" value="P:system development"/>
    <property type="evidence" value="ECO:0007669"/>
    <property type="project" value="UniProtKB-ARBA"/>
</dbReference>
<accession>D8QWS0</accession>
<evidence type="ECO:0000256" key="1">
    <source>
        <dbReference type="ARBA" id="ARBA00022737"/>
    </source>
</evidence>
<dbReference type="STRING" id="88036.D8QWS0"/>
<gene>
    <name evidence="3" type="ORF">SELMODRAFT_80179</name>
</gene>
<dbReference type="Gramene" id="EFJ35685">
    <property type="protein sequence ID" value="EFJ35685"/>
    <property type="gene ID" value="SELMODRAFT_80179"/>
</dbReference>
<feature type="repeat" description="PPR" evidence="2">
    <location>
        <begin position="127"/>
        <end position="161"/>
    </location>
</feature>
<dbReference type="HOGENOM" id="CLU_002706_0_0_1"/>
<dbReference type="KEGG" id="smo:SELMODRAFT_80179"/>
<evidence type="ECO:0008006" key="5">
    <source>
        <dbReference type="Google" id="ProtNLM"/>
    </source>
</evidence>
<keyword evidence="1" id="KW-0677">Repeat</keyword>
<dbReference type="eggNOG" id="KOG4197">
    <property type="taxonomic scope" value="Eukaryota"/>
</dbReference>
<dbReference type="InterPro" id="IPR011990">
    <property type="entry name" value="TPR-like_helical_dom_sf"/>
</dbReference>